<evidence type="ECO:0000256" key="4">
    <source>
        <dbReference type="ARBA" id="ARBA00023027"/>
    </source>
</evidence>
<dbReference type="InterPro" id="IPR000157">
    <property type="entry name" value="TIR_dom"/>
</dbReference>
<dbReference type="PROSITE" id="PS50104">
    <property type="entry name" value="TIR"/>
    <property type="match status" value="3"/>
</dbReference>
<feature type="domain" description="TIR" evidence="6">
    <location>
        <begin position="474"/>
        <end position="608"/>
    </location>
</feature>
<dbReference type="PRINTS" id="PR00364">
    <property type="entry name" value="DISEASERSIST"/>
</dbReference>
<evidence type="ECO:0000256" key="1">
    <source>
        <dbReference type="ARBA" id="ARBA00022614"/>
    </source>
</evidence>
<proteinExistence type="predicted"/>
<dbReference type="SUPFAM" id="SSF52540">
    <property type="entry name" value="P-loop containing nucleoside triphosphate hydrolases"/>
    <property type="match status" value="3"/>
</dbReference>
<evidence type="ECO:0000256" key="5">
    <source>
        <dbReference type="SAM" id="Coils"/>
    </source>
</evidence>
<dbReference type="SUPFAM" id="SSF52200">
    <property type="entry name" value="Toll/Interleukin receptor TIR domain"/>
    <property type="match status" value="3"/>
</dbReference>
<dbReference type="Gene3D" id="1.10.8.430">
    <property type="entry name" value="Helical domain of apoptotic protease-activating factors"/>
    <property type="match status" value="3"/>
</dbReference>
<dbReference type="InterPro" id="IPR058192">
    <property type="entry name" value="WHD_ROQ1-like"/>
</dbReference>
<dbReference type="EMBL" id="JAGKQM010000001">
    <property type="protein sequence ID" value="KAH0942355.1"/>
    <property type="molecule type" value="Genomic_DNA"/>
</dbReference>
<dbReference type="Pfam" id="PF07725">
    <property type="entry name" value="LRR_3"/>
    <property type="match status" value="1"/>
</dbReference>
<keyword evidence="3" id="KW-0611">Plant defense</keyword>
<dbReference type="InterPro" id="IPR036390">
    <property type="entry name" value="WH_DNA-bd_sf"/>
</dbReference>
<dbReference type="InterPro" id="IPR027417">
    <property type="entry name" value="P-loop_NTPase"/>
</dbReference>
<dbReference type="Gene3D" id="3.40.50.10140">
    <property type="entry name" value="Toll/interleukin-1 receptor homology (TIR) domain"/>
    <property type="match status" value="3"/>
</dbReference>
<dbReference type="InterPro" id="IPR011713">
    <property type="entry name" value="Leu-rich_rpt_3"/>
</dbReference>
<evidence type="ECO:0000256" key="3">
    <source>
        <dbReference type="ARBA" id="ARBA00022821"/>
    </source>
</evidence>
<dbReference type="CDD" id="cd00009">
    <property type="entry name" value="AAA"/>
    <property type="match status" value="1"/>
</dbReference>
<feature type="domain" description="TIR" evidence="6">
    <location>
        <begin position="1"/>
        <end position="114"/>
    </location>
</feature>
<reference evidence="7 8" key="1">
    <citation type="submission" date="2021-05" db="EMBL/GenBank/DDBJ databases">
        <title>Genome Assembly of Synthetic Allotetraploid Brassica napus Reveals Homoeologous Exchanges between Subgenomes.</title>
        <authorList>
            <person name="Davis J.T."/>
        </authorList>
    </citation>
    <scope>NUCLEOTIDE SEQUENCE [LARGE SCALE GENOMIC DNA]</scope>
    <source>
        <strain evidence="8">cv. Da-Ae</strain>
        <tissue evidence="7">Seedling</tissue>
    </source>
</reference>
<sequence>MNFCEEEISRGFFGYFKKEFERKGIKLFIDRRESFGPGLIEAIRRSRIAIVILSKHYASSTLRLDELVEIMKCREESCVGRSVEDVEKWKRALNELKSEDDMMEEVANNLSNMLNKAAPSTDFDGFVGMENHITQISSLLSLDFVDDVRMVGIWGPAGIGKTTVARALYWKLSNNFEVTDFMESIRGSPENHHPFVLNLQEQYRKVLLVLDDVHDSKQLKAMAGNPQWFGRGSRIIITTNDKKLLKAHGIDQIYHVEFPSTLEALEIFCLYAFDQKSPYDGFEELSMEITGLAGNLPLGLSVFGSYLRGMSKGEWMHALPRLRTSLDANTEKALRCDYETLCDKEKALFLHIACFFKGERTSNLGEYFSNLDIRRGLQVLAEKSLISIDNGARLVMHNLLELLGLEISRKEYIDENRRRAREIGDVLADDTGYVSARGTDHVLTAIKDEISIDERANERTLDSLPALSPLPSNCTHHVFASFRGVDVRKSFLRHMLMVLRNKGITLFTDIEIETGTSIVHELKEAIHRSRISIILISNKSVEDVEKWKRALDEVEMEEIIEKVANNLSDLLYEDVPSGDFDGLVGMENHIMQISSLLSLDSDDVRMVGIWGPSGIGKTTTARALYRKLSSNFTHTAFMESIKAIREEIHTDDHAYMLYLQEKLLCQTFNHMGLEIHHLGVAEKRLKDKKVLVVLDDVDDLKQLKAMAKKTQWFGNGSRIIITTTDKKLLKAHGINDIYHVEFPCASDALEILCLHAFGQKSPYLGFEELAMDVTQLAGDLPLGLSVFGSYLRGRSEEEWTAALPRFRTSLVPELKDILRCDYEALWDKDKYLFLHIACFFNGKKTTNMVKHLSNLDVTHGLQILTEKSLISIDKDGRLVMHSLLEQLGKEIAHKEYRDEYGRCKFVVDAGELGDSIEGSTYKGIEFKNKGITVFTDNNDIKRSMSIGPELKEAIKGSRVSIVIVSKNYASSTWCLDELVLIMKCREELGQIVMTMFYDVEPTDVKKQTGYFGSVFESTCVGKSVEDVERWKQALKEVATIADILTSFDLSLVRKNEAEMIENVATDISNKLNMATASRDFDGLVGMENHITQISSMLSLDSNDVRMVGILGPAGIGKTTIARALYNKLSNSFTHTAFMESIRGSAMAGNSQWFGCGSRIIMTTKAARLLEAHGIDHIYHVGLPSLAQAYEIFCLYAFGQKFPYDGYEDLAMEVTGLAGDLPLGLRVFGSHLRGMSKEEWIEALPRLRTSLDGDIEKVLRFSYEALCDKDKDLFLHIACLFEGESISYLEKCLAHSDLDVRHGLKVLANNSLISITEEERLVMHNLVEQLGKEIVRQEHKDEPERRKFLVDAREICDVLTDNTGSKSVLGIDLDIMAIKDELCIDKRAFEGMTRLQFLRFKSPYGSGKNNKLILPQGLNNLPRKLRLLCWDEFPLRCLPPDFAAEFLVILEMRNSSIEKLWEGSPLMDMSYSLKLKDIPNVSNATNLETLILNGCESLVEIPTWFKNLSRLTHLKMVGCKKLKDLPTNINMESLYHLDLSHCTQLKTFPEISTRIGYLDLENTGIEEVPSSIRSWPDFAKLSMRGCKSLRMFPDVLDSMEELN</sequence>
<evidence type="ECO:0000256" key="2">
    <source>
        <dbReference type="ARBA" id="ARBA00022737"/>
    </source>
</evidence>
<dbReference type="InterPro" id="IPR035897">
    <property type="entry name" value="Toll_tir_struct_dom_sf"/>
</dbReference>
<dbReference type="PANTHER" id="PTHR11017:SF482">
    <property type="entry name" value="TIR DOMAIN-CONTAINING PROTEIN"/>
    <property type="match status" value="1"/>
</dbReference>
<keyword evidence="4" id="KW-0520">NAD</keyword>
<dbReference type="SMART" id="SM00382">
    <property type="entry name" value="AAA"/>
    <property type="match status" value="3"/>
</dbReference>
<keyword evidence="8" id="KW-1185">Reference proteome</keyword>
<dbReference type="Gene3D" id="3.40.50.300">
    <property type="entry name" value="P-loop containing nucleotide triphosphate hydrolases"/>
    <property type="match status" value="3"/>
</dbReference>
<organism evidence="7 8">
    <name type="scientific">Brassica napus</name>
    <name type="common">Rape</name>
    <dbReference type="NCBI Taxonomy" id="3708"/>
    <lineage>
        <taxon>Eukaryota</taxon>
        <taxon>Viridiplantae</taxon>
        <taxon>Streptophyta</taxon>
        <taxon>Embryophyta</taxon>
        <taxon>Tracheophyta</taxon>
        <taxon>Spermatophyta</taxon>
        <taxon>Magnoliopsida</taxon>
        <taxon>eudicotyledons</taxon>
        <taxon>Gunneridae</taxon>
        <taxon>Pentapetalae</taxon>
        <taxon>rosids</taxon>
        <taxon>malvids</taxon>
        <taxon>Brassicales</taxon>
        <taxon>Brassicaceae</taxon>
        <taxon>Brassiceae</taxon>
        <taxon>Brassica</taxon>
    </lineage>
</organism>
<feature type="domain" description="TIR" evidence="6">
    <location>
        <begin position="900"/>
        <end position="1071"/>
    </location>
</feature>
<dbReference type="PANTHER" id="PTHR11017">
    <property type="entry name" value="LEUCINE-RICH REPEAT-CONTAINING PROTEIN"/>
    <property type="match status" value="1"/>
</dbReference>
<feature type="coiled-coil region" evidence="5">
    <location>
        <begin position="86"/>
        <end position="113"/>
    </location>
</feature>
<dbReference type="Pfam" id="PF00931">
    <property type="entry name" value="NB-ARC"/>
    <property type="match status" value="2"/>
</dbReference>
<dbReference type="Gene3D" id="3.80.10.10">
    <property type="entry name" value="Ribonuclease Inhibitor"/>
    <property type="match status" value="1"/>
</dbReference>
<dbReference type="SUPFAM" id="SSF46785">
    <property type="entry name" value="Winged helix' DNA-binding domain"/>
    <property type="match status" value="2"/>
</dbReference>
<keyword evidence="2" id="KW-0677">Repeat</keyword>
<comment type="caution">
    <text evidence="7">The sequence shown here is derived from an EMBL/GenBank/DDBJ whole genome shotgun (WGS) entry which is preliminary data.</text>
</comment>
<dbReference type="InterPro" id="IPR032675">
    <property type="entry name" value="LRR_dom_sf"/>
</dbReference>
<dbReference type="Pfam" id="PF01582">
    <property type="entry name" value="TIR"/>
    <property type="match status" value="3"/>
</dbReference>
<evidence type="ECO:0000313" key="7">
    <source>
        <dbReference type="EMBL" id="KAH0942355.1"/>
    </source>
</evidence>
<name>A0ABQ8ENX5_BRANA</name>
<dbReference type="InterPro" id="IPR044974">
    <property type="entry name" value="Disease_R_plants"/>
</dbReference>
<keyword evidence="5" id="KW-0175">Coiled coil</keyword>
<dbReference type="InterPro" id="IPR003593">
    <property type="entry name" value="AAA+_ATPase"/>
</dbReference>
<dbReference type="SUPFAM" id="SSF52058">
    <property type="entry name" value="L domain-like"/>
    <property type="match status" value="1"/>
</dbReference>
<dbReference type="Pfam" id="PF23282">
    <property type="entry name" value="WHD_ROQ1"/>
    <property type="match status" value="3"/>
</dbReference>
<dbReference type="Proteomes" id="UP000824890">
    <property type="component" value="Unassembled WGS sequence"/>
</dbReference>
<dbReference type="InterPro" id="IPR042197">
    <property type="entry name" value="Apaf_helical"/>
</dbReference>
<protein>
    <recommendedName>
        <fullName evidence="6">TIR domain-containing protein</fullName>
    </recommendedName>
</protein>
<evidence type="ECO:0000313" key="8">
    <source>
        <dbReference type="Proteomes" id="UP000824890"/>
    </source>
</evidence>
<dbReference type="InterPro" id="IPR002182">
    <property type="entry name" value="NB-ARC"/>
</dbReference>
<dbReference type="SMART" id="SM00255">
    <property type="entry name" value="TIR"/>
    <property type="match status" value="3"/>
</dbReference>
<accession>A0ABQ8ENX5</accession>
<evidence type="ECO:0000259" key="6">
    <source>
        <dbReference type="PROSITE" id="PS50104"/>
    </source>
</evidence>
<keyword evidence="1" id="KW-0433">Leucine-rich repeat</keyword>
<gene>
    <name evidence="7" type="ORF">HID58_001992</name>
</gene>